<name>A0AC60QUU1_IXOPE</name>
<dbReference type="Proteomes" id="UP000805193">
    <property type="component" value="Unassembled WGS sequence"/>
</dbReference>
<organism evidence="1 2">
    <name type="scientific">Ixodes persulcatus</name>
    <name type="common">Taiga tick</name>
    <dbReference type="NCBI Taxonomy" id="34615"/>
    <lineage>
        <taxon>Eukaryota</taxon>
        <taxon>Metazoa</taxon>
        <taxon>Ecdysozoa</taxon>
        <taxon>Arthropoda</taxon>
        <taxon>Chelicerata</taxon>
        <taxon>Arachnida</taxon>
        <taxon>Acari</taxon>
        <taxon>Parasitiformes</taxon>
        <taxon>Ixodida</taxon>
        <taxon>Ixodoidea</taxon>
        <taxon>Ixodidae</taxon>
        <taxon>Ixodinae</taxon>
        <taxon>Ixodes</taxon>
    </lineage>
</organism>
<sequence>MAAPLPEALDTPTSSSYNVNDSVHLADLLNPAVKKQMQDVNQESEGLENLFCDILVYLGGFILRFVKKSIGNCEDCEGVLVSDGNDLHSSLIHLKEYVKSAGNLVYPSQAVMSVPIECEENIKAFTQLDTILTLKAPFCHYSGVPAQICNLK</sequence>
<protein>
    <submittedName>
        <fullName evidence="1">Uncharacterized protein</fullName>
    </submittedName>
</protein>
<reference evidence="1 2" key="1">
    <citation type="journal article" date="2020" name="Cell">
        <title>Large-Scale Comparative Analyses of Tick Genomes Elucidate Their Genetic Diversity and Vector Capacities.</title>
        <authorList>
            <consortium name="Tick Genome and Microbiome Consortium (TIGMIC)"/>
            <person name="Jia N."/>
            <person name="Wang J."/>
            <person name="Shi W."/>
            <person name="Du L."/>
            <person name="Sun Y."/>
            <person name="Zhan W."/>
            <person name="Jiang J.F."/>
            <person name="Wang Q."/>
            <person name="Zhang B."/>
            <person name="Ji P."/>
            <person name="Bell-Sakyi L."/>
            <person name="Cui X.M."/>
            <person name="Yuan T.T."/>
            <person name="Jiang B.G."/>
            <person name="Yang W.F."/>
            <person name="Lam T.T."/>
            <person name="Chang Q.C."/>
            <person name="Ding S.J."/>
            <person name="Wang X.J."/>
            <person name="Zhu J.G."/>
            <person name="Ruan X.D."/>
            <person name="Zhao L."/>
            <person name="Wei J.T."/>
            <person name="Ye R.Z."/>
            <person name="Que T.C."/>
            <person name="Du C.H."/>
            <person name="Zhou Y.H."/>
            <person name="Cheng J.X."/>
            <person name="Dai P.F."/>
            <person name="Guo W.B."/>
            <person name="Han X.H."/>
            <person name="Huang E.J."/>
            <person name="Li L.F."/>
            <person name="Wei W."/>
            <person name="Gao Y.C."/>
            <person name="Liu J.Z."/>
            <person name="Shao H.Z."/>
            <person name="Wang X."/>
            <person name="Wang C.C."/>
            <person name="Yang T.C."/>
            <person name="Huo Q.B."/>
            <person name="Li W."/>
            <person name="Chen H.Y."/>
            <person name="Chen S.E."/>
            <person name="Zhou L.G."/>
            <person name="Ni X.B."/>
            <person name="Tian J.H."/>
            <person name="Sheng Y."/>
            <person name="Liu T."/>
            <person name="Pan Y.S."/>
            <person name="Xia L.Y."/>
            <person name="Li J."/>
            <person name="Zhao F."/>
            <person name="Cao W.C."/>
        </authorList>
    </citation>
    <scope>NUCLEOTIDE SEQUENCE [LARGE SCALE GENOMIC DNA]</scope>
    <source>
        <strain evidence="1">Iper-2018</strain>
    </source>
</reference>
<gene>
    <name evidence="1" type="ORF">HPB47_015925</name>
</gene>
<evidence type="ECO:0000313" key="1">
    <source>
        <dbReference type="EMBL" id="KAG0441525.1"/>
    </source>
</evidence>
<comment type="caution">
    <text evidence="1">The sequence shown here is derived from an EMBL/GenBank/DDBJ whole genome shotgun (WGS) entry which is preliminary data.</text>
</comment>
<keyword evidence="2" id="KW-1185">Reference proteome</keyword>
<accession>A0AC60QUU1</accession>
<proteinExistence type="predicted"/>
<evidence type="ECO:0000313" key="2">
    <source>
        <dbReference type="Proteomes" id="UP000805193"/>
    </source>
</evidence>
<feature type="non-terminal residue" evidence="1">
    <location>
        <position position="152"/>
    </location>
</feature>
<dbReference type="EMBL" id="JABSTQ010004631">
    <property type="protein sequence ID" value="KAG0441525.1"/>
    <property type="molecule type" value="Genomic_DNA"/>
</dbReference>